<sequence>MREDCTATIQTGEKPEKQRSLDNWAVLPTVANCYPKFKLIDGAGYFRKEAPQRYESLKNTAAPALSVSEMFASPFQWVRSPSFTMQ</sequence>
<evidence type="ECO:0000313" key="1">
    <source>
        <dbReference type="EMBL" id="KAK9731205.1"/>
    </source>
</evidence>
<dbReference type="EMBL" id="JASPKY010000136">
    <property type="protein sequence ID" value="KAK9731205.1"/>
    <property type="molecule type" value="Genomic_DNA"/>
</dbReference>
<gene>
    <name evidence="1" type="ORF">QE152_g13875</name>
</gene>
<dbReference type="Proteomes" id="UP001458880">
    <property type="component" value="Unassembled WGS sequence"/>
</dbReference>
<accession>A0AAW1L9U0</accession>
<dbReference type="AlphaFoldDB" id="A0AAW1L9U0"/>
<protein>
    <submittedName>
        <fullName evidence="1">Uncharacterized protein</fullName>
    </submittedName>
</protein>
<evidence type="ECO:0000313" key="2">
    <source>
        <dbReference type="Proteomes" id="UP001458880"/>
    </source>
</evidence>
<comment type="caution">
    <text evidence="1">The sequence shown here is derived from an EMBL/GenBank/DDBJ whole genome shotgun (WGS) entry which is preliminary data.</text>
</comment>
<name>A0AAW1L9U0_POPJA</name>
<reference evidence="1 2" key="1">
    <citation type="journal article" date="2024" name="BMC Genomics">
        <title>De novo assembly and annotation of Popillia japonica's genome with initial clues to its potential as an invasive pest.</title>
        <authorList>
            <person name="Cucini C."/>
            <person name="Boschi S."/>
            <person name="Funari R."/>
            <person name="Cardaioli E."/>
            <person name="Iannotti N."/>
            <person name="Marturano G."/>
            <person name="Paoli F."/>
            <person name="Bruttini M."/>
            <person name="Carapelli A."/>
            <person name="Frati F."/>
            <person name="Nardi F."/>
        </authorList>
    </citation>
    <scope>NUCLEOTIDE SEQUENCE [LARGE SCALE GENOMIC DNA]</scope>
    <source>
        <strain evidence="1">DMR45628</strain>
    </source>
</reference>
<proteinExistence type="predicted"/>
<organism evidence="1 2">
    <name type="scientific">Popillia japonica</name>
    <name type="common">Japanese beetle</name>
    <dbReference type="NCBI Taxonomy" id="7064"/>
    <lineage>
        <taxon>Eukaryota</taxon>
        <taxon>Metazoa</taxon>
        <taxon>Ecdysozoa</taxon>
        <taxon>Arthropoda</taxon>
        <taxon>Hexapoda</taxon>
        <taxon>Insecta</taxon>
        <taxon>Pterygota</taxon>
        <taxon>Neoptera</taxon>
        <taxon>Endopterygota</taxon>
        <taxon>Coleoptera</taxon>
        <taxon>Polyphaga</taxon>
        <taxon>Scarabaeiformia</taxon>
        <taxon>Scarabaeidae</taxon>
        <taxon>Rutelinae</taxon>
        <taxon>Popillia</taxon>
    </lineage>
</organism>
<keyword evidence="2" id="KW-1185">Reference proteome</keyword>